<protein>
    <submittedName>
        <fullName evidence="2">Uncharacterized protein</fullName>
    </submittedName>
</protein>
<dbReference type="Proteomes" id="UP000007800">
    <property type="component" value="Unassembled WGS sequence"/>
</dbReference>
<reference evidence="2 3" key="1">
    <citation type="submission" date="2008-07" db="EMBL/GenBank/DDBJ databases">
        <authorList>
            <person name="El-Sayed N."/>
            <person name="Caler E."/>
            <person name="Inman J."/>
            <person name="Amedeo P."/>
            <person name="Hass B."/>
            <person name="Wortman J."/>
        </authorList>
    </citation>
    <scope>NUCLEOTIDE SEQUENCE [LARGE SCALE GENOMIC DNA]</scope>
    <source>
        <strain evidence="3">ATCC 50983 / TXsc</strain>
    </source>
</reference>
<dbReference type="EMBL" id="GG679132">
    <property type="protein sequence ID" value="EER08255.1"/>
    <property type="molecule type" value="Genomic_DNA"/>
</dbReference>
<feature type="compositionally biased region" description="Polar residues" evidence="1">
    <location>
        <begin position="1"/>
        <end position="16"/>
    </location>
</feature>
<organism evidence="3">
    <name type="scientific">Perkinsus marinus (strain ATCC 50983 / TXsc)</name>
    <dbReference type="NCBI Taxonomy" id="423536"/>
    <lineage>
        <taxon>Eukaryota</taxon>
        <taxon>Sar</taxon>
        <taxon>Alveolata</taxon>
        <taxon>Perkinsozoa</taxon>
        <taxon>Perkinsea</taxon>
        <taxon>Perkinsida</taxon>
        <taxon>Perkinsidae</taxon>
        <taxon>Perkinsus</taxon>
    </lineage>
</organism>
<dbReference type="GeneID" id="9064472"/>
<proteinExistence type="predicted"/>
<feature type="region of interest" description="Disordered" evidence="1">
    <location>
        <begin position="1"/>
        <end position="44"/>
    </location>
</feature>
<dbReference type="InParanoid" id="C5L4R4"/>
<sequence length="206" mass="23964">MTGSPNGHRQKQSVNPTRGFKTGQDIKEFSRLQQQRVDEAKRTDKLSSEHLLEIQEERQMVKGLVDSPIPTDETIEAYNKRMKRREEFTARRKAHHDKALEHYKEFFAVVADECAAEVQLVSEDLKACMGKQDHEISALLCVMEFEETDHAGEAIMRSKSVEWIDEVLEIIESTIAGRRKLIDDFAQRFEFDANRLNQTMPNYYEQ</sequence>
<name>C5L4R4_PERM5</name>
<evidence type="ECO:0000313" key="3">
    <source>
        <dbReference type="Proteomes" id="UP000007800"/>
    </source>
</evidence>
<gene>
    <name evidence="2" type="ORF">Pmar_PMAR007926</name>
</gene>
<dbReference type="AlphaFoldDB" id="C5L4R4"/>
<feature type="compositionally biased region" description="Basic and acidic residues" evidence="1">
    <location>
        <begin position="24"/>
        <end position="44"/>
    </location>
</feature>
<evidence type="ECO:0000313" key="2">
    <source>
        <dbReference type="EMBL" id="EER08255.1"/>
    </source>
</evidence>
<evidence type="ECO:0000256" key="1">
    <source>
        <dbReference type="SAM" id="MobiDB-lite"/>
    </source>
</evidence>
<accession>C5L4R4</accession>
<keyword evidence="3" id="KW-1185">Reference proteome</keyword>
<dbReference type="RefSeq" id="XP_002776439.1">
    <property type="nucleotide sequence ID" value="XM_002776393.1"/>
</dbReference>